<name>A0A450XTH1_9GAMM</name>
<evidence type="ECO:0000259" key="3">
    <source>
        <dbReference type="Pfam" id="PF00248"/>
    </source>
</evidence>
<dbReference type="InterPro" id="IPR036812">
    <property type="entry name" value="NAD(P)_OxRdtase_dom_sf"/>
</dbReference>
<accession>A0A450XTH1</accession>
<dbReference type="Gene3D" id="3.30.70.120">
    <property type="match status" value="1"/>
</dbReference>
<keyword evidence="2" id="KW-0560">Oxidoreductase</keyword>
<dbReference type="InterPro" id="IPR020471">
    <property type="entry name" value="AKR"/>
</dbReference>
<evidence type="ECO:0000256" key="1">
    <source>
        <dbReference type="ARBA" id="ARBA00010169"/>
    </source>
</evidence>
<dbReference type="EMBL" id="CAADFQ010000034">
    <property type="protein sequence ID" value="VFK32562.1"/>
    <property type="molecule type" value="Genomic_DNA"/>
</dbReference>
<dbReference type="PROSITE" id="PS00062">
    <property type="entry name" value="ALDOKETO_REDUCTASE_2"/>
    <property type="match status" value="1"/>
</dbReference>
<dbReference type="Gene3D" id="3.20.20.100">
    <property type="entry name" value="NADP-dependent oxidoreductase domain"/>
    <property type="match status" value="1"/>
</dbReference>
<dbReference type="InterPro" id="IPR004323">
    <property type="entry name" value="Ion_tolerance_CutA"/>
</dbReference>
<dbReference type="InterPro" id="IPR050523">
    <property type="entry name" value="AKR_Detox_Biosynth"/>
</dbReference>
<organism evidence="4">
    <name type="scientific">Candidatus Kentrum sp. MB</name>
    <dbReference type="NCBI Taxonomy" id="2138164"/>
    <lineage>
        <taxon>Bacteria</taxon>
        <taxon>Pseudomonadati</taxon>
        <taxon>Pseudomonadota</taxon>
        <taxon>Gammaproteobacteria</taxon>
        <taxon>Candidatus Kentrum</taxon>
    </lineage>
</organism>
<dbReference type="InterPro" id="IPR015867">
    <property type="entry name" value="N-reg_PII/ATP_PRibTrfase_C"/>
</dbReference>
<comment type="similarity">
    <text evidence="1">Belongs to the CutA family.</text>
</comment>
<gene>
    <name evidence="5" type="ORF">BECKMB1821H_GA0114242_103733</name>
    <name evidence="4" type="ORF">BECKMB1821I_GA0114274_103433</name>
</gene>
<feature type="domain" description="NADP-dependent oxidoreductase" evidence="3">
    <location>
        <begin position="124"/>
        <end position="410"/>
    </location>
</feature>
<dbReference type="GO" id="GO:0010038">
    <property type="term" value="P:response to metal ion"/>
    <property type="evidence" value="ECO:0007669"/>
    <property type="project" value="InterPro"/>
</dbReference>
<dbReference type="PRINTS" id="PR00069">
    <property type="entry name" value="ALDKETRDTASE"/>
</dbReference>
<dbReference type="InterPro" id="IPR011322">
    <property type="entry name" value="N-reg_PII-like_a/b"/>
</dbReference>
<evidence type="ECO:0000256" key="2">
    <source>
        <dbReference type="ARBA" id="ARBA00023002"/>
    </source>
</evidence>
<dbReference type="PANTHER" id="PTHR43364:SF4">
    <property type="entry name" value="NAD(P)-LINKED OXIDOREDUCTASE SUPERFAMILY PROTEIN"/>
    <property type="match status" value="1"/>
</dbReference>
<dbReference type="CDD" id="cd19085">
    <property type="entry name" value="AKR_AKR11B3"/>
    <property type="match status" value="1"/>
</dbReference>
<protein>
    <submittedName>
        <fullName evidence="4">Predicted oxidoreductase</fullName>
    </submittedName>
</protein>
<dbReference type="SUPFAM" id="SSF51430">
    <property type="entry name" value="NAD(P)-linked oxidoreductase"/>
    <property type="match status" value="1"/>
</dbReference>
<dbReference type="Pfam" id="PF00248">
    <property type="entry name" value="Aldo_ket_red"/>
    <property type="match status" value="1"/>
</dbReference>
<dbReference type="GO" id="GO:0016491">
    <property type="term" value="F:oxidoreductase activity"/>
    <property type="evidence" value="ECO:0007669"/>
    <property type="project" value="UniProtKB-KW"/>
</dbReference>
<proteinExistence type="inferred from homology"/>
<dbReference type="EMBL" id="CAADGH010000037">
    <property type="protein sequence ID" value="VFK75980.1"/>
    <property type="molecule type" value="Genomic_DNA"/>
</dbReference>
<dbReference type="PANTHER" id="PTHR43364">
    <property type="entry name" value="NADH-SPECIFIC METHYLGLYOXAL REDUCTASE-RELATED"/>
    <property type="match status" value="1"/>
</dbReference>
<dbReference type="InterPro" id="IPR023210">
    <property type="entry name" value="NADP_OxRdtase_dom"/>
</dbReference>
<dbReference type="AlphaFoldDB" id="A0A450XTH1"/>
<dbReference type="SUPFAM" id="SSF54913">
    <property type="entry name" value="GlnB-like"/>
    <property type="match status" value="1"/>
</dbReference>
<dbReference type="Pfam" id="PF03091">
    <property type="entry name" value="CutA1"/>
    <property type="match status" value="1"/>
</dbReference>
<sequence length="429" mass="48362">MSAFILLRVSTPNRELAQAIAIRLVTERLAASVHVTGPIDTRYWWQGEIHHDMEWSCEARTHQSLKEQAVEAIVALHPFEVPEIFFHELRPATSEYEAWLKQYATGEKTTMMTKETPTLSLSPVIMGTWQVDRSYWTGVDDNGILRAVHAAFDVGVTTFDTAEEYGDGYSEQLLGKALGDRRQEAQILTKVSSDHLRHEQVVEACHRSLANLNTDYLDLYQIHWPGGSWGSKPTPIDETMEALLRLKEEGKIRAIGVSNFSLSQLQEVATYGEIFSLQPPYSLFWRHIDRDIRPYCEANGIRILAYSPLAQGLLTGKFKENHSFEEGDNRRDAILFQPSQAARVQTALADLRPIAERLGLSLGQLAISWVINQPLTHAITGVRNADQIIHNGSASSVSLRHEDLALMEEIGRKVSEPLIDKSIPWTWTP</sequence>
<reference evidence="4" key="1">
    <citation type="submission" date="2019-02" db="EMBL/GenBank/DDBJ databases">
        <authorList>
            <person name="Gruber-Vodicka R. H."/>
            <person name="Seah K. B. B."/>
        </authorList>
    </citation>
    <scope>NUCLEOTIDE SEQUENCE</scope>
    <source>
        <strain evidence="5">BECK_BZ198</strain>
        <strain evidence="4">BECK_BZ199</strain>
    </source>
</reference>
<evidence type="ECO:0000313" key="5">
    <source>
        <dbReference type="EMBL" id="VFK75980.1"/>
    </source>
</evidence>
<dbReference type="InterPro" id="IPR018170">
    <property type="entry name" value="Aldo/ket_reductase_CS"/>
</dbReference>
<evidence type="ECO:0000313" key="4">
    <source>
        <dbReference type="EMBL" id="VFK32562.1"/>
    </source>
</evidence>